<feature type="region of interest" description="Disordered" evidence="6">
    <location>
        <begin position="67"/>
        <end position="92"/>
    </location>
</feature>
<reference evidence="7" key="1">
    <citation type="submission" date="2024-05" db="EMBL/GenBank/DDBJ databases">
        <authorList>
            <person name="Kim S."/>
            <person name="Heo J."/>
            <person name="Choi H."/>
            <person name="Choi Y."/>
            <person name="Kwon S.-W."/>
            <person name="Kim Y."/>
        </authorList>
    </citation>
    <scope>NUCLEOTIDE SEQUENCE</scope>
    <source>
        <strain evidence="7">KACC 23698</strain>
    </source>
</reference>
<dbReference type="GO" id="GO:0009279">
    <property type="term" value="C:cell outer membrane"/>
    <property type="evidence" value="ECO:0007669"/>
    <property type="project" value="UniProtKB-SubCell"/>
</dbReference>
<keyword evidence="4" id="KW-0472">Membrane</keyword>
<feature type="compositionally biased region" description="Low complexity" evidence="6">
    <location>
        <begin position="81"/>
        <end position="92"/>
    </location>
</feature>
<evidence type="ECO:0000256" key="4">
    <source>
        <dbReference type="ARBA" id="ARBA00023136"/>
    </source>
</evidence>
<dbReference type="AlphaFoldDB" id="A0AAU7JAB2"/>
<dbReference type="InterPro" id="IPR010583">
    <property type="entry name" value="MipA"/>
</dbReference>
<dbReference type="PANTHER" id="PTHR38776">
    <property type="entry name" value="MLTA-INTERACTING PROTEIN-RELATED"/>
    <property type="match status" value="1"/>
</dbReference>
<organism evidence="7">
    <name type="scientific">Alsobacter sp. KACC 23698</name>
    <dbReference type="NCBI Taxonomy" id="3149229"/>
    <lineage>
        <taxon>Bacteria</taxon>
        <taxon>Pseudomonadati</taxon>
        <taxon>Pseudomonadota</taxon>
        <taxon>Alphaproteobacteria</taxon>
        <taxon>Hyphomicrobiales</taxon>
        <taxon>Alsobacteraceae</taxon>
        <taxon>Alsobacter</taxon>
    </lineage>
</organism>
<gene>
    <name evidence="7" type="ORF">ABEG18_15655</name>
</gene>
<proteinExistence type="inferred from homology"/>
<name>A0AAU7JAB2_9HYPH</name>
<evidence type="ECO:0000313" key="7">
    <source>
        <dbReference type="EMBL" id="XBO37167.1"/>
    </source>
</evidence>
<comment type="similarity">
    <text evidence="2">Belongs to the MipA/OmpV family.</text>
</comment>
<accession>A0AAU7JAB2</accession>
<comment type="subcellular location">
    <subcellularLocation>
        <location evidence="1">Cell outer membrane</location>
    </subcellularLocation>
</comment>
<evidence type="ECO:0000256" key="1">
    <source>
        <dbReference type="ARBA" id="ARBA00004442"/>
    </source>
</evidence>
<dbReference type="PANTHER" id="PTHR38776:SF1">
    <property type="entry name" value="MLTA-INTERACTING PROTEIN-RELATED"/>
    <property type="match status" value="1"/>
</dbReference>
<keyword evidence="3" id="KW-0732">Signal</keyword>
<evidence type="ECO:0000256" key="2">
    <source>
        <dbReference type="ARBA" id="ARBA00005722"/>
    </source>
</evidence>
<dbReference type="Pfam" id="PF06629">
    <property type="entry name" value="MipA"/>
    <property type="match status" value="1"/>
</dbReference>
<evidence type="ECO:0000256" key="6">
    <source>
        <dbReference type="SAM" id="MobiDB-lite"/>
    </source>
</evidence>
<evidence type="ECO:0000256" key="5">
    <source>
        <dbReference type="ARBA" id="ARBA00023237"/>
    </source>
</evidence>
<dbReference type="EMBL" id="CP157484">
    <property type="protein sequence ID" value="XBO37167.1"/>
    <property type="molecule type" value="Genomic_DNA"/>
</dbReference>
<keyword evidence="5" id="KW-0998">Cell outer membrane</keyword>
<protein>
    <submittedName>
        <fullName evidence="7">MipA/OmpV family protein</fullName>
    </submittedName>
</protein>
<evidence type="ECO:0000256" key="3">
    <source>
        <dbReference type="ARBA" id="ARBA00022729"/>
    </source>
</evidence>
<dbReference type="RefSeq" id="WP_406853986.1">
    <property type="nucleotide sequence ID" value="NZ_CP157484.1"/>
</dbReference>
<sequence length="359" mass="37663">MAASIVGPGLLGLSLTLPLSATLSDAASAKTRHAVAKAKAAPVKASASKSRAAKTAASGKAAATGKAAAKLHAAEPPKPAPSDLRAAEAAPADDALQTAELADMMAEAAPAPGSQPAGWLVTIRGNVIVAPNFPGAKDYGFIAYPSLSFRRTDDPEAFKAPDDGISFALFGDSRWSVGVVGRYQPGRYRQDDRSLFGVHDAKWAAEPGLFGEFWPLADTLRLRGELRYGFNGYSGFVGNLSMDYVQRLGKFTLAAGPRLAFAGGEYMDAYFGVSRQDALWNGLVTPYKAEAGVKSIGVAASATYQWNDQWATTVRGAYDRLVGSAADSPITRNLGSRDQFTVGASASYSFQLGGGGWRR</sequence>